<keyword evidence="2" id="KW-1185">Reference proteome</keyword>
<evidence type="ECO:0000313" key="2">
    <source>
        <dbReference type="Proteomes" id="UP000004221"/>
    </source>
</evidence>
<dbReference type="AlphaFoldDB" id="I4EK70"/>
<reference evidence="1 2" key="1">
    <citation type="journal article" date="2012" name="ISME J.">
        <title>Nitrification expanded: discovery, physiology and genomics of a nitrite-oxidizing bacterium from the phylum Chloroflexi.</title>
        <authorList>
            <person name="Sorokin D.Y."/>
            <person name="Lucker S."/>
            <person name="Vejmelkova D."/>
            <person name="Kostrikina N.A."/>
            <person name="Kleerebezem R."/>
            <person name="Rijpstra W.I."/>
            <person name="Damste J.S."/>
            <person name="Le Paslier D."/>
            <person name="Muyzer G."/>
            <person name="Wagner M."/>
            <person name="van Loosdrecht M.C."/>
            <person name="Daims H."/>
        </authorList>
    </citation>
    <scope>NUCLEOTIDE SEQUENCE [LARGE SCALE GENOMIC DNA]</scope>
    <source>
        <strain evidence="2">none</strain>
    </source>
</reference>
<dbReference type="EMBL" id="CAGS01000384">
    <property type="protein sequence ID" value="CCF85082.1"/>
    <property type="molecule type" value="Genomic_DNA"/>
</dbReference>
<evidence type="ECO:0000313" key="1">
    <source>
        <dbReference type="EMBL" id="CCF85082.1"/>
    </source>
</evidence>
<gene>
    <name evidence="1" type="ORF">NITHO_4440003</name>
</gene>
<comment type="caution">
    <text evidence="1">The sequence shown here is derived from an EMBL/GenBank/DDBJ whole genome shotgun (WGS) entry which is preliminary data.</text>
</comment>
<dbReference type="Proteomes" id="UP000004221">
    <property type="component" value="Unassembled WGS sequence"/>
</dbReference>
<accession>I4EK70</accession>
<protein>
    <submittedName>
        <fullName evidence="1">Uncharacterized protein</fullName>
    </submittedName>
</protein>
<organism evidence="1 2">
    <name type="scientific">Nitrolancea hollandica Lb</name>
    <dbReference type="NCBI Taxonomy" id="1129897"/>
    <lineage>
        <taxon>Bacteria</taxon>
        <taxon>Pseudomonadati</taxon>
        <taxon>Thermomicrobiota</taxon>
        <taxon>Thermomicrobia</taxon>
        <taxon>Sphaerobacterales</taxon>
        <taxon>Sphaerobacterineae</taxon>
        <taxon>Sphaerobacteraceae</taxon>
        <taxon>Nitrolancea</taxon>
    </lineage>
</organism>
<name>I4EK70_9BACT</name>
<proteinExistence type="predicted"/>
<sequence>MSTGGSPALVPCLAFILRLPGLAGSGGLAADLRARLRDRAGMEAAGSRVRGWGKC</sequence>